<reference evidence="1 2" key="1">
    <citation type="journal article" date="2011" name="J. Bacteriol.">
        <title>Draft genome sequence of the anoxygenic filamentous phototrophic bacterium Oscillochloris trichoides subsp. DG-6.</title>
        <authorList>
            <person name="Kuznetsov B.B."/>
            <person name="Ivanovsky R.N."/>
            <person name="Keppen O.I."/>
            <person name="Sukhacheva M.V."/>
            <person name="Bumazhkin B.K."/>
            <person name="Patutina E.O."/>
            <person name="Beletsky A.V."/>
            <person name="Mardanov A.V."/>
            <person name="Baslerov R.V."/>
            <person name="Panteleeva A.N."/>
            <person name="Kolganova T.V."/>
            <person name="Ravin N.V."/>
            <person name="Skryabin K.G."/>
        </authorList>
    </citation>
    <scope>NUCLEOTIDE SEQUENCE [LARGE SCALE GENOMIC DNA]</scope>
    <source>
        <strain evidence="1 2">DG-6</strain>
    </source>
</reference>
<accession>E1IAD8</accession>
<organism evidence="1 2">
    <name type="scientific">Oscillochloris trichoides DG-6</name>
    <dbReference type="NCBI Taxonomy" id="765420"/>
    <lineage>
        <taxon>Bacteria</taxon>
        <taxon>Bacillati</taxon>
        <taxon>Chloroflexota</taxon>
        <taxon>Chloroflexia</taxon>
        <taxon>Chloroflexales</taxon>
        <taxon>Chloroflexineae</taxon>
        <taxon>Oscillochloridaceae</taxon>
        <taxon>Oscillochloris</taxon>
    </lineage>
</organism>
<proteinExistence type="predicted"/>
<sequence length="108" mass="11969">MGDVSIRRADLRLSEHQQGAPKCHGGVGFNPPGGFEAFGTSMVCMDTLGTRKVSIRRADLRLSERLWCCATFGWRSEVSIRRADLRLSELRLHHGLGENLGFQSAGRI</sequence>
<dbReference type="HOGENOM" id="CLU_2194296_0_0_0"/>
<protein>
    <submittedName>
        <fullName evidence="1">Uncharacterized protein</fullName>
    </submittedName>
</protein>
<evidence type="ECO:0000313" key="1">
    <source>
        <dbReference type="EMBL" id="EFO81892.1"/>
    </source>
</evidence>
<keyword evidence="2" id="KW-1185">Reference proteome</keyword>
<dbReference type="EMBL" id="ADVR01000004">
    <property type="protein sequence ID" value="EFO81892.1"/>
    <property type="molecule type" value="Genomic_DNA"/>
</dbReference>
<evidence type="ECO:0000313" key="2">
    <source>
        <dbReference type="Proteomes" id="UP000054010"/>
    </source>
</evidence>
<comment type="caution">
    <text evidence="1">The sequence shown here is derived from an EMBL/GenBank/DDBJ whole genome shotgun (WGS) entry which is preliminary data.</text>
</comment>
<dbReference type="Proteomes" id="UP000054010">
    <property type="component" value="Unassembled WGS sequence"/>
</dbReference>
<name>E1IAD8_9CHLR</name>
<dbReference type="AlphaFoldDB" id="E1IAD8"/>
<gene>
    <name evidence="1" type="ORF">OSCT_0289</name>
</gene>